<evidence type="ECO:0000313" key="1">
    <source>
        <dbReference type="EMBL" id="KHF46139.1"/>
    </source>
</evidence>
<accession>A0A837DDY0</accession>
<evidence type="ECO:0000313" key="2">
    <source>
        <dbReference type="Proteomes" id="UP000030848"/>
    </source>
</evidence>
<gene>
    <name evidence="1" type="ORF">MINT15_04400</name>
</gene>
<protein>
    <submittedName>
        <fullName evidence="1">Uncharacterized protein</fullName>
    </submittedName>
</protein>
<comment type="caution">
    <text evidence="1">The sequence shown here is derived from an EMBL/GenBank/DDBJ whole genome shotgun (WGS) entry which is preliminary data.</text>
</comment>
<sequence>MAVAAVGAISWVVAQNAVIVTTVGGAWFAIGSVSVGDESGIQRDRYVKEIATKLAR</sequence>
<dbReference type="EMBL" id="JRZE01000001">
    <property type="protein sequence ID" value="KHF46139.1"/>
    <property type="molecule type" value="Genomic_DNA"/>
</dbReference>
<name>A0A837DDY0_9PSEU</name>
<dbReference type="AlphaFoldDB" id="A0A837DDY0"/>
<dbReference type="Proteomes" id="UP000030848">
    <property type="component" value="Unassembled WGS sequence"/>
</dbReference>
<proteinExistence type="predicted"/>
<reference evidence="1 2" key="1">
    <citation type="submission" date="2014-10" db="EMBL/GenBank/DDBJ databases">
        <title>Genome sequence of Micropolyspora internatus JCM3315.</title>
        <authorList>
            <person name="Shin S.-K."/>
            <person name="Yi H."/>
        </authorList>
    </citation>
    <scope>NUCLEOTIDE SEQUENCE [LARGE SCALE GENOMIC DNA]</scope>
    <source>
        <strain evidence="1 2">JCM 3315</strain>
    </source>
</reference>
<organism evidence="1 2">
    <name type="scientific">Saccharomonospora viridis</name>
    <dbReference type="NCBI Taxonomy" id="1852"/>
    <lineage>
        <taxon>Bacteria</taxon>
        <taxon>Bacillati</taxon>
        <taxon>Actinomycetota</taxon>
        <taxon>Actinomycetes</taxon>
        <taxon>Pseudonocardiales</taxon>
        <taxon>Pseudonocardiaceae</taxon>
        <taxon>Saccharomonospora</taxon>
    </lineage>
</organism>